<evidence type="ECO:0000313" key="2">
    <source>
        <dbReference type="EMBL" id="MBW30449.1"/>
    </source>
</evidence>
<reference evidence="2" key="1">
    <citation type="submission" date="2018-01" db="EMBL/GenBank/DDBJ databases">
        <title>An insight into the sialome of Amazonian anophelines.</title>
        <authorList>
            <person name="Ribeiro J.M."/>
            <person name="Scarpassa V."/>
            <person name="Calvo E."/>
        </authorList>
    </citation>
    <scope>NUCLEOTIDE SEQUENCE</scope>
    <source>
        <tissue evidence="2">Salivary glands</tissue>
    </source>
</reference>
<dbReference type="AlphaFoldDB" id="A0A2M3ZPK1"/>
<keyword evidence="1" id="KW-0732">Signal</keyword>
<organism evidence="2">
    <name type="scientific">Anopheles braziliensis</name>
    <dbReference type="NCBI Taxonomy" id="58242"/>
    <lineage>
        <taxon>Eukaryota</taxon>
        <taxon>Metazoa</taxon>
        <taxon>Ecdysozoa</taxon>
        <taxon>Arthropoda</taxon>
        <taxon>Hexapoda</taxon>
        <taxon>Insecta</taxon>
        <taxon>Pterygota</taxon>
        <taxon>Neoptera</taxon>
        <taxon>Endopterygota</taxon>
        <taxon>Diptera</taxon>
        <taxon>Nematocera</taxon>
        <taxon>Culicoidea</taxon>
        <taxon>Culicidae</taxon>
        <taxon>Anophelinae</taxon>
        <taxon>Anopheles</taxon>
    </lineage>
</organism>
<name>A0A2M3ZPK1_9DIPT</name>
<proteinExistence type="predicted"/>
<evidence type="ECO:0000256" key="1">
    <source>
        <dbReference type="SAM" id="SignalP"/>
    </source>
</evidence>
<feature type="chain" id="PRO_5014992662" evidence="1">
    <location>
        <begin position="18"/>
        <end position="108"/>
    </location>
</feature>
<accession>A0A2M3ZPK1</accession>
<protein>
    <submittedName>
        <fullName evidence="2">Putative secreted peptide</fullName>
    </submittedName>
</protein>
<sequence>MTILLLSGVAYVRLPLAVPRPCCCCCCCWVWSGHPHPHVRFVCCSMSVLAGARRFIGCHIAAAHTDRMESARLSKLVDLNAGLRHVLQREGLVPFRGAMVVVALHDGA</sequence>
<dbReference type="EMBL" id="GGFM01009698">
    <property type="protein sequence ID" value="MBW30449.1"/>
    <property type="molecule type" value="Transcribed_RNA"/>
</dbReference>
<feature type="signal peptide" evidence="1">
    <location>
        <begin position="1"/>
        <end position="17"/>
    </location>
</feature>